<dbReference type="Gene3D" id="3.90.70.130">
    <property type="match status" value="1"/>
</dbReference>
<dbReference type="InterPro" id="IPR054308">
    <property type="entry name" value="UFSP_MPN"/>
</dbReference>
<evidence type="ECO:0000259" key="3">
    <source>
        <dbReference type="Pfam" id="PF07910"/>
    </source>
</evidence>
<protein>
    <recommendedName>
        <fullName evidence="7">Peptidase family C78</fullName>
    </recommendedName>
</protein>
<dbReference type="EMBL" id="JAVFWL010000004">
    <property type="protein sequence ID" value="KAK6747453.1"/>
    <property type="molecule type" value="Genomic_DNA"/>
</dbReference>
<dbReference type="Pfam" id="PF22084">
    <property type="entry name" value="UfSP_MPN_N"/>
    <property type="match status" value="1"/>
</dbReference>
<dbReference type="SUPFAM" id="SSF54001">
    <property type="entry name" value="Cysteine proteinases"/>
    <property type="match status" value="1"/>
</dbReference>
<dbReference type="InterPro" id="IPR038765">
    <property type="entry name" value="Papain-like_cys_pep_sf"/>
</dbReference>
<evidence type="ECO:0000313" key="6">
    <source>
        <dbReference type="Proteomes" id="UP001303046"/>
    </source>
</evidence>
<comment type="similarity">
    <text evidence="1">Belongs to the peptidase C78 family.</text>
</comment>
<name>A0ABR1DB82_NECAM</name>
<dbReference type="PANTHER" id="PTHR48153:SF2">
    <property type="entry name" value="UFM1-SPECIFIC PROTEASE 2"/>
    <property type="match status" value="1"/>
</dbReference>
<feature type="domain" description="UFSP1/2/DUB catalytic" evidence="3">
    <location>
        <begin position="372"/>
        <end position="554"/>
    </location>
</feature>
<organism evidence="5 6">
    <name type="scientific">Necator americanus</name>
    <name type="common">Human hookworm</name>
    <dbReference type="NCBI Taxonomy" id="51031"/>
    <lineage>
        <taxon>Eukaryota</taxon>
        <taxon>Metazoa</taxon>
        <taxon>Ecdysozoa</taxon>
        <taxon>Nematoda</taxon>
        <taxon>Chromadorea</taxon>
        <taxon>Rhabditida</taxon>
        <taxon>Rhabditina</taxon>
        <taxon>Rhabditomorpha</taxon>
        <taxon>Strongyloidea</taxon>
        <taxon>Ancylostomatidae</taxon>
        <taxon>Bunostominae</taxon>
        <taxon>Necator</taxon>
    </lineage>
</organism>
<gene>
    <name evidence="5" type="primary">Necator_chrIV.g13864</name>
    <name evidence="5" type="ORF">RB195_000572</name>
</gene>
<dbReference type="PANTHER" id="PTHR48153">
    <property type="entry name" value="UFM1-SPECIFIC PROTEASE 2"/>
    <property type="match status" value="1"/>
</dbReference>
<dbReference type="InterPro" id="IPR012462">
    <property type="entry name" value="UFSP1/2_DUB_cat"/>
</dbReference>
<dbReference type="Pfam" id="PF07910">
    <property type="entry name" value="Peptidase_C78"/>
    <property type="match status" value="1"/>
</dbReference>
<proteinExistence type="inferred from homology"/>
<evidence type="ECO:0000313" key="5">
    <source>
        <dbReference type="EMBL" id="KAK6747453.1"/>
    </source>
</evidence>
<evidence type="ECO:0000259" key="4">
    <source>
        <dbReference type="Pfam" id="PF22084"/>
    </source>
</evidence>
<reference evidence="5 6" key="1">
    <citation type="submission" date="2023-08" db="EMBL/GenBank/DDBJ databases">
        <title>A Necator americanus chromosomal reference genome.</title>
        <authorList>
            <person name="Ilik V."/>
            <person name="Petrzelkova K.J."/>
            <person name="Pardy F."/>
            <person name="Fuh T."/>
            <person name="Niatou-Singa F.S."/>
            <person name="Gouil Q."/>
            <person name="Baker L."/>
            <person name="Ritchie M.E."/>
            <person name="Jex A.R."/>
            <person name="Gazzola D."/>
            <person name="Li H."/>
            <person name="Toshio Fujiwara R."/>
            <person name="Zhan B."/>
            <person name="Aroian R.V."/>
            <person name="Pafco B."/>
            <person name="Schwarz E.M."/>
        </authorList>
    </citation>
    <scope>NUCLEOTIDE SEQUENCE [LARGE SCALE GENOMIC DNA]</scope>
    <source>
        <strain evidence="5 6">Aroian</strain>
        <tissue evidence="5">Whole animal</tissue>
    </source>
</reference>
<keyword evidence="6" id="KW-1185">Reference proteome</keyword>
<evidence type="ECO:0008006" key="7">
    <source>
        <dbReference type="Google" id="ProtNLM"/>
    </source>
</evidence>
<evidence type="ECO:0000256" key="1">
    <source>
        <dbReference type="ARBA" id="ARBA00008552"/>
    </source>
</evidence>
<keyword evidence="2" id="KW-0378">Hydrolase</keyword>
<sequence length="563" mass="63531">MSLPWTGDFQVRNEQMVLGSEMNYRNLQLWCNKDSQLGGLVFGRPLRKEIVLILFASAENLTNSTADFLTSCLSADVELVGNVCVDGEDAPLIGNGFTLTTNRTILEDADATTFLAQNDLLKHRTLTPDGLSLRIQVGFSCALRSGNESEDLRNNVEKFITGLDQLVFASVDKRLFLRRSMDEEAMEKQRQNFNDLSRSAIQYKDFAELNSYRGLASNNKDDSDDQKMVPIVRITRDGTKYSRLRKILDVTVPAVFGDAPSVLYDRLEEGLRRRISAMTDVMLLESASQGVVLPTVSHVFLPAGWSCFLHLETPLCCEANQRSFRIRLHKLFNLPLSMPCIRPAQAITFAPSKLLRSPHLHISNYKSRGVLSTVKGDYTYYHYMQDGIDDAGWGCAYRSLQSIWSWYIHNGFTDKPVPTHLDIQKCLVEIKDKEEKFIGSRQWIGSTEIGFVLDHMLGIESRYIITNSGSEVPERARELMVHFQTVGSPVMIGGAQLAHTILGVDFDEDSGECSFLVLDPHYTGSEDLKTILSKGWCAWKSPSFWRTEHFYNMVLPQIPPNVL</sequence>
<accession>A0ABR1DB82</accession>
<feature type="domain" description="UFSP N-terminal MPN" evidence="4">
    <location>
        <begin position="38"/>
        <end position="120"/>
    </location>
</feature>
<dbReference type="Proteomes" id="UP001303046">
    <property type="component" value="Unassembled WGS sequence"/>
</dbReference>
<comment type="caution">
    <text evidence="5">The sequence shown here is derived from an EMBL/GenBank/DDBJ whole genome shotgun (WGS) entry which is preliminary data.</text>
</comment>
<evidence type="ECO:0000256" key="2">
    <source>
        <dbReference type="ARBA" id="ARBA00022801"/>
    </source>
</evidence>